<evidence type="ECO:0000256" key="8">
    <source>
        <dbReference type="ARBA" id="ARBA00023136"/>
    </source>
</evidence>
<evidence type="ECO:0000259" key="9">
    <source>
        <dbReference type="PROSITE" id="PS50109"/>
    </source>
</evidence>
<evidence type="ECO:0000259" key="10">
    <source>
        <dbReference type="PROSITE" id="PS50112"/>
    </source>
</evidence>
<comment type="catalytic activity">
    <reaction evidence="1">
        <text>ATP + protein L-histidine = ADP + protein N-phospho-L-histidine.</text>
        <dbReference type="EC" id="2.7.13.3"/>
    </reaction>
</comment>
<evidence type="ECO:0000256" key="1">
    <source>
        <dbReference type="ARBA" id="ARBA00000085"/>
    </source>
</evidence>
<dbReference type="SMART" id="SM00388">
    <property type="entry name" value="HisKA"/>
    <property type="match status" value="1"/>
</dbReference>
<dbReference type="InterPro" id="IPR003661">
    <property type="entry name" value="HisK_dim/P_dom"/>
</dbReference>
<evidence type="ECO:0000256" key="7">
    <source>
        <dbReference type="ARBA" id="ARBA00023012"/>
    </source>
</evidence>
<dbReference type="SUPFAM" id="SSF55785">
    <property type="entry name" value="PYP-like sensor domain (PAS domain)"/>
    <property type="match status" value="1"/>
</dbReference>
<dbReference type="AlphaFoldDB" id="A0A940YKU7"/>
<dbReference type="Pfam" id="PF02518">
    <property type="entry name" value="HATPase_c"/>
    <property type="match status" value="1"/>
</dbReference>
<dbReference type="GO" id="GO:0000155">
    <property type="term" value="F:phosphorelay sensor kinase activity"/>
    <property type="evidence" value="ECO:0007669"/>
    <property type="project" value="InterPro"/>
</dbReference>
<gene>
    <name evidence="11" type="ORF">KAK06_07840</name>
</gene>
<dbReference type="PANTHER" id="PTHR43711">
    <property type="entry name" value="TWO-COMPONENT HISTIDINE KINASE"/>
    <property type="match status" value="1"/>
</dbReference>
<dbReference type="Pfam" id="PF00512">
    <property type="entry name" value="HisKA"/>
    <property type="match status" value="1"/>
</dbReference>
<organism evidence="11 12">
    <name type="scientific">Ideonella aquatica</name>
    <dbReference type="NCBI Taxonomy" id="2824119"/>
    <lineage>
        <taxon>Bacteria</taxon>
        <taxon>Pseudomonadati</taxon>
        <taxon>Pseudomonadota</taxon>
        <taxon>Betaproteobacteria</taxon>
        <taxon>Burkholderiales</taxon>
        <taxon>Sphaerotilaceae</taxon>
        <taxon>Ideonella</taxon>
    </lineage>
</organism>
<sequence>MEVIEHHRRRRARAAGAPADALARWLGRPWPTATVAITLVVVAGLSDRLGALAALTLALLLWRQSALRWRAERSMADRGDEVAARTRWLDAVSGLSPDAVLVFERDTEGLLRLVFTNPAFSALFGLRPEELLGLSEAATDEWLAGLASDERPMPPLLDGDARIELAGPPLRTLLRTSREDRSQRVYYFRDITHETAVERLKSEFLTTAAHELRTPLASVYGFSELLAGGRLSDERRQQVCAVVHRQAGVLKHLVDELLDLARLDARGDADFQRQPCDLRDIAHEAIESTRSPDEDDRLQCASGEQALWVMGDALRLRQALVNLLANGLKYSVAPAPVQLLLHHERQDGQDWAVATISDQGIGMTPEQQERAFERFYRADPSGHLLGAGLGLSIVQEIVQHHGGRISLRSQAGVGSHFSVWLPVCAAADAPMVQPREAAELTS</sequence>
<evidence type="ECO:0000256" key="4">
    <source>
        <dbReference type="ARBA" id="ARBA00022553"/>
    </source>
</evidence>
<keyword evidence="4" id="KW-0597">Phosphoprotein</keyword>
<dbReference type="RefSeq" id="WP_210801383.1">
    <property type="nucleotide sequence ID" value="NZ_JAGQDE010000005.1"/>
</dbReference>
<dbReference type="CDD" id="cd00075">
    <property type="entry name" value="HATPase"/>
    <property type="match status" value="1"/>
</dbReference>
<dbReference type="InterPro" id="IPR036890">
    <property type="entry name" value="HATPase_C_sf"/>
</dbReference>
<dbReference type="FunFam" id="1.10.287.130:FF:000001">
    <property type="entry name" value="Two-component sensor histidine kinase"/>
    <property type="match status" value="1"/>
</dbReference>
<dbReference type="PROSITE" id="PS50112">
    <property type="entry name" value="PAS"/>
    <property type="match status" value="1"/>
</dbReference>
<dbReference type="Gene3D" id="3.30.565.10">
    <property type="entry name" value="Histidine kinase-like ATPase, C-terminal domain"/>
    <property type="match status" value="1"/>
</dbReference>
<reference evidence="11" key="1">
    <citation type="submission" date="2021-04" db="EMBL/GenBank/DDBJ databases">
        <title>The genome sequence of Ideonella sp. 4Y11.</title>
        <authorList>
            <person name="Liu Y."/>
        </authorList>
    </citation>
    <scope>NUCLEOTIDE SEQUENCE</scope>
    <source>
        <strain evidence="11">4Y11</strain>
    </source>
</reference>
<dbReference type="PROSITE" id="PS50109">
    <property type="entry name" value="HIS_KIN"/>
    <property type="match status" value="1"/>
</dbReference>
<keyword evidence="6" id="KW-0418">Kinase</keyword>
<dbReference type="SUPFAM" id="SSF55874">
    <property type="entry name" value="ATPase domain of HSP90 chaperone/DNA topoisomerase II/histidine kinase"/>
    <property type="match status" value="1"/>
</dbReference>
<dbReference type="InterPro" id="IPR005467">
    <property type="entry name" value="His_kinase_dom"/>
</dbReference>
<proteinExistence type="predicted"/>
<dbReference type="EMBL" id="JAGQDE010000005">
    <property type="protein sequence ID" value="MBQ0958867.1"/>
    <property type="molecule type" value="Genomic_DNA"/>
</dbReference>
<dbReference type="SUPFAM" id="SSF47384">
    <property type="entry name" value="Homodimeric domain of signal transducing histidine kinase"/>
    <property type="match status" value="1"/>
</dbReference>
<dbReference type="PANTHER" id="PTHR43711:SF26">
    <property type="entry name" value="SENSOR HISTIDINE KINASE RCSC"/>
    <property type="match status" value="1"/>
</dbReference>
<dbReference type="InterPro" id="IPR003594">
    <property type="entry name" value="HATPase_dom"/>
</dbReference>
<evidence type="ECO:0000256" key="3">
    <source>
        <dbReference type="ARBA" id="ARBA00012438"/>
    </source>
</evidence>
<comment type="subcellular location">
    <subcellularLocation>
        <location evidence="2">Cell inner membrane</location>
        <topology evidence="2">Multi-pass membrane protein</topology>
    </subcellularLocation>
</comment>
<evidence type="ECO:0000256" key="2">
    <source>
        <dbReference type="ARBA" id="ARBA00004429"/>
    </source>
</evidence>
<dbReference type="InterPro" id="IPR050736">
    <property type="entry name" value="Sensor_HK_Regulatory"/>
</dbReference>
<dbReference type="FunFam" id="3.30.565.10:FF:000006">
    <property type="entry name" value="Sensor histidine kinase WalK"/>
    <property type="match status" value="1"/>
</dbReference>
<dbReference type="GO" id="GO:0005886">
    <property type="term" value="C:plasma membrane"/>
    <property type="evidence" value="ECO:0007669"/>
    <property type="project" value="UniProtKB-SubCell"/>
</dbReference>
<evidence type="ECO:0000313" key="11">
    <source>
        <dbReference type="EMBL" id="MBQ0958867.1"/>
    </source>
</evidence>
<keyword evidence="8" id="KW-0472">Membrane</keyword>
<feature type="domain" description="Histidine kinase" evidence="9">
    <location>
        <begin position="207"/>
        <end position="425"/>
    </location>
</feature>
<accession>A0A940YKU7</accession>
<evidence type="ECO:0000313" key="12">
    <source>
        <dbReference type="Proteomes" id="UP000678374"/>
    </source>
</evidence>
<evidence type="ECO:0000256" key="6">
    <source>
        <dbReference type="ARBA" id="ARBA00022777"/>
    </source>
</evidence>
<dbReference type="EC" id="2.7.13.3" evidence="3"/>
<dbReference type="InterPro" id="IPR036097">
    <property type="entry name" value="HisK_dim/P_sf"/>
</dbReference>
<keyword evidence="12" id="KW-1185">Reference proteome</keyword>
<dbReference type="Proteomes" id="UP000678374">
    <property type="component" value="Unassembled WGS sequence"/>
</dbReference>
<dbReference type="InterPro" id="IPR035965">
    <property type="entry name" value="PAS-like_dom_sf"/>
</dbReference>
<dbReference type="InterPro" id="IPR000014">
    <property type="entry name" value="PAS"/>
</dbReference>
<dbReference type="SMART" id="SM00387">
    <property type="entry name" value="HATPase_c"/>
    <property type="match status" value="1"/>
</dbReference>
<dbReference type="Gene3D" id="1.10.287.130">
    <property type="match status" value="1"/>
</dbReference>
<protein>
    <recommendedName>
        <fullName evidence="3">histidine kinase</fullName>
        <ecNumber evidence="3">2.7.13.3</ecNumber>
    </recommendedName>
</protein>
<dbReference type="CDD" id="cd00082">
    <property type="entry name" value="HisKA"/>
    <property type="match status" value="1"/>
</dbReference>
<comment type="caution">
    <text evidence="11">The sequence shown here is derived from an EMBL/GenBank/DDBJ whole genome shotgun (WGS) entry which is preliminary data.</text>
</comment>
<dbReference type="PRINTS" id="PR00344">
    <property type="entry name" value="BCTRLSENSOR"/>
</dbReference>
<keyword evidence="5" id="KW-0808">Transferase</keyword>
<evidence type="ECO:0000256" key="5">
    <source>
        <dbReference type="ARBA" id="ARBA00022679"/>
    </source>
</evidence>
<keyword evidence="7" id="KW-0902">Two-component regulatory system</keyword>
<feature type="domain" description="PAS" evidence="10">
    <location>
        <begin position="102"/>
        <end position="133"/>
    </location>
</feature>
<name>A0A940YKU7_9BURK</name>
<dbReference type="InterPro" id="IPR004358">
    <property type="entry name" value="Sig_transdc_His_kin-like_C"/>
</dbReference>